<keyword evidence="3" id="KW-0597">Phosphoprotein</keyword>
<dbReference type="GO" id="GO:0016020">
    <property type="term" value="C:membrane"/>
    <property type="evidence" value="ECO:0007669"/>
    <property type="project" value="InterPro"/>
</dbReference>
<dbReference type="InterPro" id="IPR036890">
    <property type="entry name" value="HATPase_C_sf"/>
</dbReference>
<evidence type="ECO:0000313" key="12">
    <source>
        <dbReference type="Proteomes" id="UP000199352"/>
    </source>
</evidence>
<evidence type="ECO:0000256" key="7">
    <source>
        <dbReference type="ARBA" id="ARBA00022840"/>
    </source>
</evidence>
<evidence type="ECO:0000256" key="3">
    <source>
        <dbReference type="ARBA" id="ARBA00022553"/>
    </source>
</evidence>
<dbReference type="GO" id="GO:0000155">
    <property type="term" value="F:phosphorelay sensor kinase activity"/>
    <property type="evidence" value="ECO:0007669"/>
    <property type="project" value="InterPro"/>
</dbReference>
<evidence type="ECO:0000256" key="8">
    <source>
        <dbReference type="ARBA" id="ARBA00023012"/>
    </source>
</evidence>
<keyword evidence="7" id="KW-0067">ATP-binding</keyword>
<dbReference type="InterPro" id="IPR011712">
    <property type="entry name" value="Sig_transdc_His_kin_sub3_dim/P"/>
</dbReference>
<evidence type="ECO:0000256" key="4">
    <source>
        <dbReference type="ARBA" id="ARBA00022679"/>
    </source>
</evidence>
<keyword evidence="4" id="KW-0808">Transferase</keyword>
<dbReference type="SMART" id="SM00387">
    <property type="entry name" value="HATPase_c"/>
    <property type="match status" value="1"/>
</dbReference>
<dbReference type="GO" id="GO:0005524">
    <property type="term" value="F:ATP binding"/>
    <property type="evidence" value="ECO:0007669"/>
    <property type="project" value="UniProtKB-KW"/>
</dbReference>
<organism evidence="11 12">
    <name type="scientific">Lentzea xinjiangensis</name>
    <dbReference type="NCBI Taxonomy" id="402600"/>
    <lineage>
        <taxon>Bacteria</taxon>
        <taxon>Bacillati</taxon>
        <taxon>Actinomycetota</taxon>
        <taxon>Actinomycetes</taxon>
        <taxon>Pseudonocardiales</taxon>
        <taxon>Pseudonocardiaceae</taxon>
        <taxon>Lentzea</taxon>
    </lineage>
</organism>
<sequence>MIIRSLPDVDERNRAGIAADAGLGVVFSVAVLVQALALADSWGVGYWWFGGPAAALVCGLAVVRRWRPAVLVAIVVAAITTVVARVADLPSEPGVAMALGLSVLVGAAVRTFPVRSAVAVAAGAAVVVAVGWVAARPDAAGLPPAVALNLAGWLTALVTGLCLRLLDLRSQAAAERVRRDERLELARELHDVVAHHVTGVVLQAQAARVVQRKHPERLDDSLTGIEAAGTEALAAMRQVVGLLRDTGDVVSAAPGPEPLGELVGRFPGPPVRLRLPAGEPAWSPEVTGTVYRVVQEALTNVGRHAPRARSVAVTIADDGQAVTVEVTDDGPAPTRYHHRRGYGLVGMRERVEALGGTLRAGPHGAGWSVRVVLPDGKRR</sequence>
<dbReference type="EMBL" id="FOFR01000019">
    <property type="protein sequence ID" value="SES01484.1"/>
    <property type="molecule type" value="Genomic_DNA"/>
</dbReference>
<keyword evidence="6 11" id="KW-0418">Kinase</keyword>
<dbReference type="EC" id="2.7.13.3" evidence="2"/>
<protein>
    <recommendedName>
        <fullName evidence="2">histidine kinase</fullName>
        <ecNumber evidence="2">2.7.13.3</ecNumber>
    </recommendedName>
</protein>
<comment type="catalytic activity">
    <reaction evidence="1">
        <text>ATP + protein L-histidine = ADP + protein N-phospho-L-histidine.</text>
        <dbReference type="EC" id="2.7.13.3"/>
    </reaction>
</comment>
<keyword evidence="8" id="KW-0902">Two-component regulatory system</keyword>
<feature type="transmembrane region" description="Helical" evidence="9">
    <location>
        <begin position="45"/>
        <end position="63"/>
    </location>
</feature>
<evidence type="ECO:0000256" key="5">
    <source>
        <dbReference type="ARBA" id="ARBA00022741"/>
    </source>
</evidence>
<dbReference type="InterPro" id="IPR050482">
    <property type="entry name" value="Sensor_HK_TwoCompSys"/>
</dbReference>
<dbReference type="Pfam" id="PF07730">
    <property type="entry name" value="HisKA_3"/>
    <property type="match status" value="1"/>
</dbReference>
<dbReference type="STRING" id="402600.SAMN05216188_119115"/>
<dbReference type="GO" id="GO:0046983">
    <property type="term" value="F:protein dimerization activity"/>
    <property type="evidence" value="ECO:0007669"/>
    <property type="project" value="InterPro"/>
</dbReference>
<keyword evidence="5" id="KW-0547">Nucleotide-binding</keyword>
<dbReference type="Pfam" id="PF02518">
    <property type="entry name" value="HATPase_c"/>
    <property type="match status" value="1"/>
</dbReference>
<gene>
    <name evidence="11" type="ORF">SAMN05216188_119115</name>
</gene>
<accession>A0A1H9TWY2</accession>
<evidence type="ECO:0000256" key="6">
    <source>
        <dbReference type="ARBA" id="ARBA00022777"/>
    </source>
</evidence>
<proteinExistence type="predicted"/>
<evidence type="ECO:0000256" key="1">
    <source>
        <dbReference type="ARBA" id="ARBA00000085"/>
    </source>
</evidence>
<dbReference type="Gene3D" id="1.20.5.1930">
    <property type="match status" value="1"/>
</dbReference>
<dbReference type="AlphaFoldDB" id="A0A1H9TWY2"/>
<dbReference type="PANTHER" id="PTHR24421">
    <property type="entry name" value="NITRATE/NITRITE SENSOR PROTEIN NARX-RELATED"/>
    <property type="match status" value="1"/>
</dbReference>
<dbReference type="CDD" id="cd16917">
    <property type="entry name" value="HATPase_UhpB-NarQ-NarX-like"/>
    <property type="match status" value="1"/>
</dbReference>
<feature type="transmembrane region" description="Helical" evidence="9">
    <location>
        <begin position="21"/>
        <end position="39"/>
    </location>
</feature>
<dbReference type="PANTHER" id="PTHR24421:SF10">
    <property type="entry name" value="NITRATE_NITRITE SENSOR PROTEIN NARQ"/>
    <property type="match status" value="1"/>
</dbReference>
<evidence type="ECO:0000259" key="10">
    <source>
        <dbReference type="SMART" id="SM00387"/>
    </source>
</evidence>
<dbReference type="Gene3D" id="3.30.565.10">
    <property type="entry name" value="Histidine kinase-like ATPase, C-terminal domain"/>
    <property type="match status" value="1"/>
</dbReference>
<dbReference type="Proteomes" id="UP000199352">
    <property type="component" value="Unassembled WGS sequence"/>
</dbReference>
<dbReference type="InterPro" id="IPR003594">
    <property type="entry name" value="HATPase_dom"/>
</dbReference>
<feature type="transmembrane region" description="Helical" evidence="9">
    <location>
        <begin position="147"/>
        <end position="166"/>
    </location>
</feature>
<feature type="transmembrane region" description="Helical" evidence="9">
    <location>
        <begin position="116"/>
        <end position="135"/>
    </location>
</feature>
<keyword evidence="12" id="KW-1185">Reference proteome</keyword>
<reference evidence="12" key="1">
    <citation type="submission" date="2016-10" db="EMBL/GenBank/DDBJ databases">
        <authorList>
            <person name="Varghese N."/>
            <person name="Submissions S."/>
        </authorList>
    </citation>
    <scope>NUCLEOTIDE SEQUENCE [LARGE SCALE GENOMIC DNA]</scope>
    <source>
        <strain evidence="12">CGMCC 4.3525</strain>
    </source>
</reference>
<keyword evidence="9" id="KW-0812">Transmembrane</keyword>
<evidence type="ECO:0000256" key="9">
    <source>
        <dbReference type="SAM" id="Phobius"/>
    </source>
</evidence>
<evidence type="ECO:0000313" key="11">
    <source>
        <dbReference type="EMBL" id="SES01484.1"/>
    </source>
</evidence>
<evidence type="ECO:0000256" key="2">
    <source>
        <dbReference type="ARBA" id="ARBA00012438"/>
    </source>
</evidence>
<name>A0A1H9TWY2_9PSEU</name>
<feature type="transmembrane region" description="Helical" evidence="9">
    <location>
        <begin position="93"/>
        <end position="109"/>
    </location>
</feature>
<feature type="transmembrane region" description="Helical" evidence="9">
    <location>
        <begin position="70"/>
        <end position="87"/>
    </location>
</feature>
<dbReference type="SUPFAM" id="SSF55874">
    <property type="entry name" value="ATPase domain of HSP90 chaperone/DNA topoisomerase II/histidine kinase"/>
    <property type="match status" value="1"/>
</dbReference>
<feature type="domain" description="Histidine kinase/HSP90-like ATPase" evidence="10">
    <location>
        <begin position="285"/>
        <end position="377"/>
    </location>
</feature>
<keyword evidence="9" id="KW-1133">Transmembrane helix</keyword>
<keyword evidence="9" id="KW-0472">Membrane</keyword>